<dbReference type="PANTHER" id="PTHR37984">
    <property type="entry name" value="PROTEIN CBG26694"/>
    <property type="match status" value="1"/>
</dbReference>
<evidence type="ECO:0000256" key="5">
    <source>
        <dbReference type="SAM" id="MobiDB-lite"/>
    </source>
</evidence>
<dbReference type="Proteomes" id="UP000069940">
    <property type="component" value="Unassembled WGS sequence"/>
</dbReference>
<dbReference type="RefSeq" id="XP_062714736.1">
    <property type="nucleotide sequence ID" value="XM_062858752.1"/>
</dbReference>
<protein>
    <recommendedName>
        <fullName evidence="8">Peptidase A2 domain-containing protein</fullName>
    </recommendedName>
</protein>
<evidence type="ECO:0000313" key="6">
    <source>
        <dbReference type="EnsemblMetazoa" id="AALFPA23_012835.P18514"/>
    </source>
</evidence>
<dbReference type="SUPFAM" id="SSF50630">
    <property type="entry name" value="Acid proteases"/>
    <property type="match status" value="1"/>
</dbReference>
<dbReference type="GeneID" id="134291250"/>
<keyword evidence="3" id="KW-0540">Nuclease</keyword>
<sequence>MSALIGSIDHYVRGSSFASYMKRINILYQLNNVVDNNKKNLFLALSGSVIFDEIELIYPGIEIADIDYADMISKLKERLDKVQPNMMHRHKFHARVQGIDEPAENYVLALKLLASHCGFGAHKDEAIKDKIVFGLRDQDLKHKLLMKDDMTLEEVEQMVIRTELAKCRAKELEERDENPREVNSVKYRLGNRSSFNDMGRDDRQGSGNYGRRFRARSRSSSRDRERTRYNQNRYDNYNRQRDEYQSGTSYSDGRGNMDRNPHQNVICNFCKLRGHVKRNCYKLKNRKNVNFVEEAPVEINSYDFKRLQIRNSEDEDDDYPCMMIASNRFSDPCIVKVSVEGVDLEMEIDCGAAVTVISLAVYRTHFSHIIASKCSSRLVVVNGQQLTIFGEISVNVKANHTQQQVTLIILDSPRRFVPLFGRNWIDVFYPNWRRTFGDSAQINAMSKDADNSPKIDRGNIESDIKSRFPKVFDGDFSHPITGFEADLVLREDRPIFRKAYDVPFKLREKVVDHLESLEKQNIITPIQAQLQRA</sequence>
<keyword evidence="1" id="KW-0808">Transferase</keyword>
<keyword evidence="2" id="KW-0548">Nucleotidyltransferase</keyword>
<evidence type="ECO:0000256" key="2">
    <source>
        <dbReference type="ARBA" id="ARBA00022695"/>
    </source>
</evidence>
<evidence type="ECO:0000256" key="1">
    <source>
        <dbReference type="ARBA" id="ARBA00022679"/>
    </source>
</evidence>
<name>A0ABM1YWW4_AEDAL</name>
<organism evidence="6 7">
    <name type="scientific">Aedes albopictus</name>
    <name type="common">Asian tiger mosquito</name>
    <name type="synonym">Stegomyia albopicta</name>
    <dbReference type="NCBI Taxonomy" id="7160"/>
    <lineage>
        <taxon>Eukaryota</taxon>
        <taxon>Metazoa</taxon>
        <taxon>Ecdysozoa</taxon>
        <taxon>Arthropoda</taxon>
        <taxon>Hexapoda</taxon>
        <taxon>Insecta</taxon>
        <taxon>Pterygota</taxon>
        <taxon>Neoptera</taxon>
        <taxon>Endopterygota</taxon>
        <taxon>Diptera</taxon>
        <taxon>Nematocera</taxon>
        <taxon>Culicoidea</taxon>
        <taxon>Culicidae</taxon>
        <taxon>Culicinae</taxon>
        <taxon>Aedini</taxon>
        <taxon>Aedes</taxon>
        <taxon>Stegomyia</taxon>
    </lineage>
</organism>
<reference evidence="7" key="1">
    <citation type="journal article" date="2015" name="Proc. Natl. Acad. Sci. U.S.A.">
        <title>Genome sequence of the Asian Tiger mosquito, Aedes albopictus, reveals insights into its biology, genetics, and evolution.</title>
        <authorList>
            <person name="Chen X.G."/>
            <person name="Jiang X."/>
            <person name="Gu J."/>
            <person name="Xu M."/>
            <person name="Wu Y."/>
            <person name="Deng Y."/>
            <person name="Zhang C."/>
            <person name="Bonizzoni M."/>
            <person name="Dermauw W."/>
            <person name="Vontas J."/>
            <person name="Armbruster P."/>
            <person name="Huang X."/>
            <person name="Yang Y."/>
            <person name="Zhang H."/>
            <person name="He W."/>
            <person name="Peng H."/>
            <person name="Liu Y."/>
            <person name="Wu K."/>
            <person name="Chen J."/>
            <person name="Lirakis M."/>
            <person name="Topalis P."/>
            <person name="Van Leeuwen T."/>
            <person name="Hall A.B."/>
            <person name="Jiang X."/>
            <person name="Thorpe C."/>
            <person name="Mueller R.L."/>
            <person name="Sun C."/>
            <person name="Waterhouse R.M."/>
            <person name="Yan G."/>
            <person name="Tu Z.J."/>
            <person name="Fang X."/>
            <person name="James A.A."/>
        </authorList>
    </citation>
    <scope>NUCLEOTIDE SEQUENCE [LARGE SCALE GENOMIC DNA]</scope>
    <source>
        <strain evidence="7">Foshan</strain>
    </source>
</reference>
<keyword evidence="4" id="KW-0255">Endonuclease</keyword>
<dbReference type="PANTHER" id="PTHR37984:SF5">
    <property type="entry name" value="PROTEIN NYNRIN-LIKE"/>
    <property type="match status" value="1"/>
</dbReference>
<accession>A0ABM1YWW4</accession>
<dbReference type="Gene3D" id="2.40.70.10">
    <property type="entry name" value="Acid Proteases"/>
    <property type="match status" value="1"/>
</dbReference>
<keyword evidence="7" id="KW-1185">Reference proteome</keyword>
<proteinExistence type="predicted"/>
<evidence type="ECO:0000256" key="3">
    <source>
        <dbReference type="ARBA" id="ARBA00022722"/>
    </source>
</evidence>
<dbReference type="EnsemblMetazoa" id="AALFPA23_012835.R18514">
    <property type="protein sequence ID" value="AALFPA23_012835.P18514"/>
    <property type="gene ID" value="AALFPA23_012835"/>
</dbReference>
<evidence type="ECO:0000256" key="4">
    <source>
        <dbReference type="ARBA" id="ARBA00022759"/>
    </source>
</evidence>
<dbReference type="InterPro" id="IPR050951">
    <property type="entry name" value="Retrovirus_Pol_polyprotein"/>
</dbReference>
<reference evidence="6" key="2">
    <citation type="submission" date="2025-05" db="UniProtKB">
        <authorList>
            <consortium name="EnsemblMetazoa"/>
        </authorList>
    </citation>
    <scope>IDENTIFICATION</scope>
    <source>
        <strain evidence="6">Foshan</strain>
    </source>
</reference>
<keyword evidence="4" id="KW-0378">Hydrolase</keyword>
<dbReference type="InterPro" id="IPR021109">
    <property type="entry name" value="Peptidase_aspartic_dom_sf"/>
</dbReference>
<feature type="compositionally biased region" description="Basic and acidic residues" evidence="5">
    <location>
        <begin position="170"/>
        <end position="180"/>
    </location>
</feature>
<evidence type="ECO:0008006" key="8">
    <source>
        <dbReference type="Google" id="ProtNLM"/>
    </source>
</evidence>
<evidence type="ECO:0000313" key="7">
    <source>
        <dbReference type="Proteomes" id="UP000069940"/>
    </source>
</evidence>
<feature type="region of interest" description="Disordered" evidence="5">
    <location>
        <begin position="170"/>
        <end position="258"/>
    </location>
</feature>